<keyword evidence="8" id="KW-1185">Reference proteome</keyword>
<evidence type="ECO:0000256" key="4">
    <source>
        <dbReference type="ARBA" id="ARBA00023002"/>
    </source>
</evidence>
<evidence type="ECO:0000259" key="5">
    <source>
        <dbReference type="Pfam" id="PF07992"/>
    </source>
</evidence>
<dbReference type="EMBL" id="BAAANF010000017">
    <property type="protein sequence ID" value="GAA1699533.1"/>
    <property type="molecule type" value="Genomic_DNA"/>
</dbReference>
<feature type="domain" description="Reductase C-terminal" evidence="6">
    <location>
        <begin position="337"/>
        <end position="398"/>
    </location>
</feature>
<evidence type="ECO:0000259" key="6">
    <source>
        <dbReference type="Pfam" id="PF14759"/>
    </source>
</evidence>
<dbReference type="InterPro" id="IPR023753">
    <property type="entry name" value="FAD/NAD-binding_dom"/>
</dbReference>
<dbReference type="Proteomes" id="UP001500280">
    <property type="component" value="Unassembled WGS sequence"/>
</dbReference>
<keyword evidence="2" id="KW-0285">Flavoprotein</keyword>
<evidence type="ECO:0000256" key="2">
    <source>
        <dbReference type="ARBA" id="ARBA00022630"/>
    </source>
</evidence>
<dbReference type="PRINTS" id="PR00411">
    <property type="entry name" value="PNDRDTASEI"/>
</dbReference>
<evidence type="ECO:0000313" key="8">
    <source>
        <dbReference type="Proteomes" id="UP001500280"/>
    </source>
</evidence>
<name>A0ABP4U6U9_9ACTN</name>
<dbReference type="InterPro" id="IPR036188">
    <property type="entry name" value="FAD/NAD-bd_sf"/>
</dbReference>
<dbReference type="Pfam" id="PF07992">
    <property type="entry name" value="Pyr_redox_2"/>
    <property type="match status" value="1"/>
</dbReference>
<comment type="cofactor">
    <cofactor evidence="1">
        <name>FAD</name>
        <dbReference type="ChEBI" id="CHEBI:57692"/>
    </cofactor>
</comment>
<evidence type="ECO:0000313" key="7">
    <source>
        <dbReference type="EMBL" id="GAA1699533.1"/>
    </source>
</evidence>
<proteinExistence type="predicted"/>
<accession>A0ABP4U6U9</accession>
<sequence>MSVLIVGASAAGLSTLEALRRQGYQDPITVLGAETHLPYDRPPLSKQYLCGDWDEARTRLRPEEMLAKLGADFVLGDPATALDVERRVVSTESGRELAADSIVIATGLRARRLPGQEGLAGVHVLRTLGDADALRRDLAGASRVGEPGAATTPPGGAPFTPPRLVVVGDGVLGAEVAATARKLGCSVTMAGPQAAPLESQFGAVVGGLLGELHVAEGVELRLGTAVSGLTSASGRVTGVQLANGELLPADVVVVALGATPATEWLAGSGLALDNGVVCDARCRAAEGIYAAGDVARWRHDGLDALLRLENRTNATEQAACVAANILGENRSYTPIPYFWTDQFSTKIQVHGLPSADAEITVAEGAIDERRFVTHYRRDGRTVAVLGWNMPKQTRLHRAHLVHT</sequence>
<keyword evidence="3" id="KW-0274">FAD</keyword>
<dbReference type="InterPro" id="IPR016156">
    <property type="entry name" value="FAD/NAD-linked_Rdtase_dimer_sf"/>
</dbReference>
<evidence type="ECO:0000256" key="3">
    <source>
        <dbReference type="ARBA" id="ARBA00022827"/>
    </source>
</evidence>
<reference evidence="8" key="1">
    <citation type="journal article" date="2019" name="Int. J. Syst. Evol. Microbiol.">
        <title>The Global Catalogue of Microorganisms (GCM) 10K type strain sequencing project: providing services to taxonomists for standard genome sequencing and annotation.</title>
        <authorList>
            <consortium name="The Broad Institute Genomics Platform"/>
            <consortium name="The Broad Institute Genome Sequencing Center for Infectious Disease"/>
            <person name="Wu L."/>
            <person name="Ma J."/>
        </authorList>
    </citation>
    <scope>NUCLEOTIDE SEQUENCE [LARGE SCALE GENOMIC DNA]</scope>
    <source>
        <strain evidence="8">JCM 14307</strain>
    </source>
</reference>
<dbReference type="PANTHER" id="PTHR43557">
    <property type="entry name" value="APOPTOSIS-INDUCING FACTOR 1"/>
    <property type="match status" value="1"/>
</dbReference>
<dbReference type="InterPro" id="IPR028202">
    <property type="entry name" value="Reductase_C"/>
</dbReference>
<dbReference type="RefSeq" id="WP_344157380.1">
    <property type="nucleotide sequence ID" value="NZ_BAAANF010000017.1"/>
</dbReference>
<dbReference type="Pfam" id="PF14759">
    <property type="entry name" value="Reductase_C"/>
    <property type="match status" value="1"/>
</dbReference>
<dbReference type="Gene3D" id="3.30.390.30">
    <property type="match status" value="1"/>
</dbReference>
<evidence type="ECO:0000256" key="1">
    <source>
        <dbReference type="ARBA" id="ARBA00001974"/>
    </source>
</evidence>
<dbReference type="SUPFAM" id="SSF51905">
    <property type="entry name" value="FAD/NAD(P)-binding domain"/>
    <property type="match status" value="1"/>
</dbReference>
<dbReference type="InterPro" id="IPR050446">
    <property type="entry name" value="FAD-oxidoreductase/Apoptosis"/>
</dbReference>
<protein>
    <submittedName>
        <fullName evidence="7">FAD-dependent oxidoreductase</fullName>
    </submittedName>
</protein>
<comment type="caution">
    <text evidence="7">The sequence shown here is derived from an EMBL/GenBank/DDBJ whole genome shotgun (WGS) entry which is preliminary data.</text>
</comment>
<feature type="domain" description="FAD/NAD(P)-binding" evidence="5">
    <location>
        <begin position="1"/>
        <end position="318"/>
    </location>
</feature>
<dbReference type="PANTHER" id="PTHR43557:SF2">
    <property type="entry name" value="RIESKE DOMAIN-CONTAINING PROTEIN-RELATED"/>
    <property type="match status" value="1"/>
</dbReference>
<keyword evidence="4" id="KW-0560">Oxidoreductase</keyword>
<organism evidence="7 8">
    <name type="scientific">Kribbella yunnanensis</name>
    <dbReference type="NCBI Taxonomy" id="190194"/>
    <lineage>
        <taxon>Bacteria</taxon>
        <taxon>Bacillati</taxon>
        <taxon>Actinomycetota</taxon>
        <taxon>Actinomycetes</taxon>
        <taxon>Propionibacteriales</taxon>
        <taxon>Kribbellaceae</taxon>
        <taxon>Kribbella</taxon>
    </lineage>
</organism>
<dbReference type="PRINTS" id="PR00368">
    <property type="entry name" value="FADPNR"/>
</dbReference>
<dbReference type="SUPFAM" id="SSF55424">
    <property type="entry name" value="FAD/NAD-linked reductases, dimerisation (C-terminal) domain"/>
    <property type="match status" value="1"/>
</dbReference>
<dbReference type="Gene3D" id="3.50.50.60">
    <property type="entry name" value="FAD/NAD(P)-binding domain"/>
    <property type="match status" value="2"/>
</dbReference>
<gene>
    <name evidence="7" type="ORF">GCM10009745_52680</name>
</gene>